<feature type="domain" description="TrwC relaxase" evidence="2">
    <location>
        <begin position="10"/>
        <end position="395"/>
    </location>
</feature>
<dbReference type="InterPro" id="IPR014862">
    <property type="entry name" value="TrwC"/>
</dbReference>
<accession>A0ABR9MXJ9</accession>
<dbReference type="RefSeq" id="WP_192862679.1">
    <property type="nucleotide sequence ID" value="NZ_JADAQT010000078.1"/>
</dbReference>
<comment type="caution">
    <text evidence="3">The sequence shown here is derived from an EMBL/GenBank/DDBJ whole genome shotgun (WGS) entry which is preliminary data.</text>
</comment>
<dbReference type="SUPFAM" id="SSF52540">
    <property type="entry name" value="P-loop containing nucleoside triphosphate hydrolases"/>
    <property type="match status" value="2"/>
</dbReference>
<evidence type="ECO:0000259" key="2">
    <source>
        <dbReference type="Pfam" id="PF08751"/>
    </source>
</evidence>
<keyword evidence="4" id="KW-1185">Reference proteome</keyword>
<dbReference type="NCBIfam" id="NF041492">
    <property type="entry name" value="MobF"/>
    <property type="match status" value="1"/>
</dbReference>
<feature type="region of interest" description="Disordered" evidence="1">
    <location>
        <begin position="946"/>
        <end position="970"/>
    </location>
</feature>
<dbReference type="Pfam" id="PF13604">
    <property type="entry name" value="AAA_30"/>
    <property type="match status" value="1"/>
</dbReference>
<proteinExistence type="predicted"/>
<sequence length="1238" mass="134383">MTVSIRKMGAGDGYKYLLRSVAQGDADRLAPAGGGLFGTGPGGGRGFGARGKGDVEAGGGSAATRYYTQAGTPPGEWIGSGVQEFGAGQITAGDPVMREQMELLFGQGRDPVTGRQLGRRYPSYRTVGDRIADQVDALDPRLPAGEREEAVAAIVDKEMVEGPRTAVAGFDLTFSVPKSISILWALADPEVRAVIQAAHRKAMVETVALLEREVAVTRMGTDAGDGAVSFADVQGVAATAFDHWDSRSNDPQLHTHVVIANRAKTGSDGRWRTLDSMGLHRSIVALSEHYNAVLADRLTAALGVSWDRRNRGADRTAGFEIEGVPEELIRAFSGRSRDIDVAKDELRDYYVAQHGREPSRTTMLKLRGQATLATRPPKRLRSLEDLMAEWRERAGRILGQDATAWTRTVLDQSPTIGREWPGSDGAVRVDEAAQVPQEVTVEVARRVLEVVSDKRATWRRWNLWAEAERQTLAWRITPGVREQVVTAIVSEAEARCIALTPPELASTPVALMRRDGTSSLRPKHATLYTSQDLLDAEARLLKHAVTRSAPTIDLDVLHAAATRAETASVGRAKHGGSMRLDAGQAAALASVATSGRRVDLLVGPAGAGKTTAMRVLKDAWTHEHGPGSVIGLAPSAAAAENLAGDLGIGCENTAKWLYEHRHGRASFQAGDLVIIDEATLAGTRTLDRIVSHAAEVGAKVLLVGDWAQLQAVNAGGAFSLLVQQRDDLTADVPELVDIHRFRNHWEKAASLRLRRGDADVASLYERHGRLHGGDTDTMLEAAYTAWKQDVAAGLSSILIADTSEQVRALNERAQAERLLTATGRLGRETVLHDGTYALRGETVITRRNRRDLRDSTGRYVRNGDRWTLTAVHRDGSVKLRRHGYRHAPSVTLPAGYAAEHLELGYAVTTHRAQGITVDSARVLLGPTASRENAYVALTRGREANHAYIPTDQPDPNHTHAPGAPEIEEEPTPASILARVLRRPGAEPAAHQARHDERERWTSIRQIAAEYDTIATDAQRPRWTRLVGHALVDHGDLTEQEARAVVNSDAFGVLAAELRRSEANGHDVDDLMPRLVADRGLHDADDVAAVLHYRLRYATGRPSMVRRPSFIAGLIPAARGPLPDDARQALDERAAIIEQRAHALAEHAIRTGEPWTWYLPPRPTGRGEAAWLRAVVTIAAYRDKHQITSDTPLGDPPTTIVQRRDAERAAGALRRAQASPSTFSSPPIHESGRAYGLEL</sequence>
<feature type="region of interest" description="Disordered" evidence="1">
    <location>
        <begin position="33"/>
        <end position="60"/>
    </location>
</feature>
<evidence type="ECO:0000313" key="3">
    <source>
        <dbReference type="EMBL" id="MBE1876118.1"/>
    </source>
</evidence>
<dbReference type="Gene3D" id="3.40.50.300">
    <property type="entry name" value="P-loop containing nucleotide triphosphate hydrolases"/>
    <property type="match status" value="2"/>
</dbReference>
<name>A0ABR9MXJ9_9MICO</name>
<evidence type="ECO:0000256" key="1">
    <source>
        <dbReference type="SAM" id="MobiDB-lite"/>
    </source>
</evidence>
<dbReference type="Proteomes" id="UP000625527">
    <property type="component" value="Unassembled WGS sequence"/>
</dbReference>
<reference evidence="3 4" key="1">
    <citation type="submission" date="2020-10" db="EMBL/GenBank/DDBJ databases">
        <title>Myceligenerans pegani sp. nov., an endophytic actinomycete isolated from Peganum harmala L. in Xinjiang, China.</title>
        <authorList>
            <person name="Xin L."/>
        </authorList>
    </citation>
    <scope>NUCLEOTIDE SEQUENCE [LARGE SCALE GENOMIC DNA]</scope>
    <source>
        <strain evidence="3 4">TRM65318</strain>
    </source>
</reference>
<dbReference type="CDD" id="cd18809">
    <property type="entry name" value="SF1_C_RecD"/>
    <property type="match status" value="1"/>
</dbReference>
<gene>
    <name evidence="3" type="ORF">IHE71_10405</name>
</gene>
<organism evidence="3 4">
    <name type="scientific">Myceligenerans pegani</name>
    <dbReference type="NCBI Taxonomy" id="2776917"/>
    <lineage>
        <taxon>Bacteria</taxon>
        <taxon>Bacillati</taxon>
        <taxon>Actinomycetota</taxon>
        <taxon>Actinomycetes</taxon>
        <taxon>Micrococcales</taxon>
        <taxon>Promicromonosporaceae</taxon>
        <taxon>Myceligenerans</taxon>
    </lineage>
</organism>
<protein>
    <submittedName>
        <fullName evidence="3">Relaxase domain-containing protein</fullName>
    </submittedName>
</protein>
<feature type="region of interest" description="Disordered" evidence="1">
    <location>
        <begin position="1205"/>
        <end position="1238"/>
    </location>
</feature>
<evidence type="ECO:0000313" key="4">
    <source>
        <dbReference type="Proteomes" id="UP000625527"/>
    </source>
</evidence>
<dbReference type="Pfam" id="PF08751">
    <property type="entry name" value="TrwC"/>
    <property type="match status" value="1"/>
</dbReference>
<dbReference type="InterPro" id="IPR027417">
    <property type="entry name" value="P-loop_NTPase"/>
</dbReference>
<dbReference type="EMBL" id="JADAQT010000078">
    <property type="protein sequence ID" value="MBE1876118.1"/>
    <property type="molecule type" value="Genomic_DNA"/>
</dbReference>
<dbReference type="SUPFAM" id="SSF55464">
    <property type="entry name" value="Origin of replication-binding domain, RBD-like"/>
    <property type="match status" value="1"/>
</dbReference>